<dbReference type="InterPro" id="IPR001667">
    <property type="entry name" value="DDH_dom"/>
</dbReference>
<accession>A0ABR5JZS9</accession>
<reference evidence="4" key="1">
    <citation type="submission" date="2015-07" db="EMBL/GenBank/DDBJ databases">
        <title>Fjat-14205 dsm 2895.</title>
        <authorList>
            <person name="Liu B."/>
            <person name="Wang J."/>
            <person name="Zhu Y."/>
            <person name="Liu G."/>
            <person name="Chen Q."/>
            <person name="Chen Z."/>
            <person name="Lan J."/>
            <person name="Che J."/>
            <person name="Ge C."/>
            <person name="Shi H."/>
            <person name="Pan Z."/>
            <person name="Liu X."/>
        </authorList>
    </citation>
    <scope>NUCLEOTIDE SEQUENCE [LARGE SCALE GENOMIC DNA]</scope>
    <source>
        <strain evidence="4">DSM 25560</strain>
    </source>
</reference>
<dbReference type="SUPFAM" id="SSF64182">
    <property type="entry name" value="DHH phosphoesterases"/>
    <property type="match status" value="1"/>
</dbReference>
<feature type="domain" description="DDH" evidence="1">
    <location>
        <begin position="28"/>
        <end position="167"/>
    </location>
</feature>
<dbReference type="Pfam" id="PF01368">
    <property type="entry name" value="DHH"/>
    <property type="match status" value="1"/>
</dbReference>
<evidence type="ECO:0000259" key="1">
    <source>
        <dbReference type="Pfam" id="PF01368"/>
    </source>
</evidence>
<organism evidence="3 4">
    <name type="scientific">Lysinibacillus contaminans</name>
    <dbReference type="NCBI Taxonomy" id="1293441"/>
    <lineage>
        <taxon>Bacteria</taxon>
        <taxon>Bacillati</taxon>
        <taxon>Bacillota</taxon>
        <taxon>Bacilli</taxon>
        <taxon>Bacillales</taxon>
        <taxon>Bacillaceae</taxon>
        <taxon>Lysinibacillus</taxon>
    </lineage>
</organism>
<dbReference type="Pfam" id="PF02272">
    <property type="entry name" value="DHHA1"/>
    <property type="match status" value="1"/>
</dbReference>
<comment type="caution">
    <text evidence="3">The sequence shown here is derived from an EMBL/GenBank/DDBJ whole genome shotgun (WGS) entry which is preliminary data.</text>
</comment>
<dbReference type="Proteomes" id="UP000050668">
    <property type="component" value="Unassembled WGS sequence"/>
</dbReference>
<dbReference type="InterPro" id="IPR038763">
    <property type="entry name" value="DHH_sf"/>
</dbReference>
<dbReference type="InterPro" id="IPR051319">
    <property type="entry name" value="Oligoribo/pAp-PDE_c-di-AMP_PDE"/>
</dbReference>
<dbReference type="Gene3D" id="3.10.310.30">
    <property type="match status" value="1"/>
</dbReference>
<dbReference type="Gene3D" id="3.90.1640.10">
    <property type="entry name" value="inorganic pyrophosphatase (n-terminal core)"/>
    <property type="match status" value="1"/>
</dbReference>
<protein>
    <submittedName>
        <fullName evidence="3">Oligoribonuclease</fullName>
    </submittedName>
</protein>
<evidence type="ECO:0000313" key="4">
    <source>
        <dbReference type="Proteomes" id="UP000050668"/>
    </source>
</evidence>
<dbReference type="PANTHER" id="PTHR47618">
    <property type="entry name" value="BIFUNCTIONAL OLIGORIBONUCLEASE AND PAP PHOSPHATASE NRNA"/>
    <property type="match status" value="1"/>
</dbReference>
<evidence type="ECO:0000313" key="3">
    <source>
        <dbReference type="EMBL" id="KOS67649.1"/>
    </source>
</evidence>
<dbReference type="EMBL" id="LGRV01000003">
    <property type="protein sequence ID" value="KOS67649.1"/>
    <property type="molecule type" value="Genomic_DNA"/>
</dbReference>
<keyword evidence="4" id="KW-1185">Reference proteome</keyword>
<name>A0ABR5JZS9_9BACI</name>
<feature type="domain" description="DHHA1" evidence="2">
    <location>
        <begin position="241"/>
        <end position="324"/>
    </location>
</feature>
<evidence type="ECO:0000259" key="2">
    <source>
        <dbReference type="Pfam" id="PF02272"/>
    </source>
</evidence>
<gene>
    <name evidence="3" type="ORF">AEA09_03150</name>
</gene>
<dbReference type="InterPro" id="IPR003156">
    <property type="entry name" value="DHHA1_dom"/>
</dbReference>
<sequence>MRMDFTIILEETILKRQIIDTIAKYDTIIIHRHVRPDPDAYGSQLGLKELILANYPEKKVYAVGEHETSLSFLAMPDEIADEVYKDALVIVTDTANTERIDDQRYTKGKMVIKIDHHPNDDAYGDFRWVDTTASSCSEMIYELFEEGKEVANWKLSDASARLLFAGIVGDTGRFQFPSTTVKTFKVAGELITYNFDRNQIFDGMYEMDHKLLNLQGYIYQNFKMDENGAAYVKLTKELLAEFDAVPSEASLLVGCLGSVKNICAWVVFIEESDQIRVRLRSKGPVINTLAKEFNGGGHPLASGATAYSWEEAEQVIKRLQEVCATYNV</sequence>
<proteinExistence type="predicted"/>
<dbReference type="PANTHER" id="PTHR47618:SF1">
    <property type="entry name" value="BIFUNCTIONAL OLIGORIBONUCLEASE AND PAP PHOSPHATASE NRNA"/>
    <property type="match status" value="1"/>
</dbReference>